<evidence type="ECO:0000313" key="4">
    <source>
        <dbReference type="EMBL" id="BDA80095.1"/>
    </source>
</evidence>
<gene>
    <name evidence="4" type="ORF">LPTSP3_g30250</name>
</gene>
<sequence length="430" mass="48658">MSMKLNRRESDKFQLDQEVLKIARICLGVFSAFIAFGIFAPTEEQGLYDPKWIRIVHSGVTFAFFLLSYFSFLIRRYIQSITLVFFYTMSTHSLALLYWNSLFVGYLIGMVMVISCIGVSFVDRRWLVNYLVSVSSAGILVGIYTVDPQVDLSLYITSIITPAIVSYLTLNVRLGSVAKLRDSESQLKLFHDRVSRDLELAQEIQNNLVTTTWPKIPNTKFTSFFRSFEKVGGDAISYKLRSDGSIAIFFADVSGHGIASAMVSAMAVLAFNIHAVEEEPATCLKSMHEDLKNLVTTNHISAVVVYYFPETKKISYSYAGHPPLLHLKTDGKFQFLEGSGRLIVSMLEPKLRNYSRVLEEGDRLLFYSDGMIEVFDEEDEIFGEENLVNSIKNHFDKKGETLLNALFEDVTAYSKESASDDMSMLLLELQ</sequence>
<accession>A0ABM7UTE6</accession>
<dbReference type="Proteomes" id="UP000245263">
    <property type="component" value="Chromosome 1"/>
</dbReference>
<feature type="transmembrane region" description="Helical" evidence="2">
    <location>
        <begin position="127"/>
        <end position="146"/>
    </location>
</feature>
<keyword evidence="2" id="KW-1133">Transmembrane helix</keyword>
<evidence type="ECO:0000256" key="1">
    <source>
        <dbReference type="ARBA" id="ARBA00022801"/>
    </source>
</evidence>
<dbReference type="InterPro" id="IPR052016">
    <property type="entry name" value="Bact_Sigma-Reg"/>
</dbReference>
<dbReference type="Gene3D" id="3.60.40.10">
    <property type="entry name" value="PPM-type phosphatase domain"/>
    <property type="match status" value="1"/>
</dbReference>
<feature type="transmembrane region" description="Helical" evidence="2">
    <location>
        <begin position="81"/>
        <end position="99"/>
    </location>
</feature>
<keyword evidence="2" id="KW-0812">Transmembrane</keyword>
<organism evidence="4 5">
    <name type="scientific">Leptospira kobayashii</name>
    <dbReference type="NCBI Taxonomy" id="1917830"/>
    <lineage>
        <taxon>Bacteria</taxon>
        <taxon>Pseudomonadati</taxon>
        <taxon>Spirochaetota</taxon>
        <taxon>Spirochaetia</taxon>
        <taxon>Leptospirales</taxon>
        <taxon>Leptospiraceae</taxon>
        <taxon>Leptospira</taxon>
    </lineage>
</organism>
<keyword evidence="2" id="KW-0472">Membrane</keyword>
<feature type="transmembrane region" description="Helical" evidence="2">
    <location>
        <begin position="152"/>
        <end position="170"/>
    </location>
</feature>
<protein>
    <recommendedName>
        <fullName evidence="3">PPM-type phosphatase domain-containing protein</fullName>
    </recommendedName>
</protein>
<feature type="transmembrane region" description="Helical" evidence="2">
    <location>
        <begin position="105"/>
        <end position="122"/>
    </location>
</feature>
<keyword evidence="5" id="KW-1185">Reference proteome</keyword>
<dbReference type="InterPro" id="IPR036457">
    <property type="entry name" value="PPM-type-like_dom_sf"/>
</dbReference>
<feature type="domain" description="PPM-type phosphatase" evidence="3">
    <location>
        <begin position="216"/>
        <end position="429"/>
    </location>
</feature>
<keyword evidence="1" id="KW-0378">Hydrolase</keyword>
<name>A0ABM7UTE6_9LEPT</name>
<dbReference type="PANTHER" id="PTHR43156:SF2">
    <property type="entry name" value="STAGE II SPORULATION PROTEIN E"/>
    <property type="match status" value="1"/>
</dbReference>
<dbReference type="PANTHER" id="PTHR43156">
    <property type="entry name" value="STAGE II SPORULATION PROTEIN E-RELATED"/>
    <property type="match status" value="1"/>
</dbReference>
<proteinExistence type="predicted"/>
<evidence type="ECO:0000256" key="2">
    <source>
        <dbReference type="SAM" id="Phobius"/>
    </source>
</evidence>
<feature type="transmembrane region" description="Helical" evidence="2">
    <location>
        <begin position="52"/>
        <end position="74"/>
    </location>
</feature>
<dbReference type="InterPro" id="IPR001932">
    <property type="entry name" value="PPM-type_phosphatase-like_dom"/>
</dbReference>
<dbReference type="Pfam" id="PF07228">
    <property type="entry name" value="SpoIIE"/>
    <property type="match status" value="1"/>
</dbReference>
<dbReference type="EMBL" id="AP025028">
    <property type="protein sequence ID" value="BDA80095.1"/>
    <property type="molecule type" value="Genomic_DNA"/>
</dbReference>
<dbReference type="SUPFAM" id="SSF81606">
    <property type="entry name" value="PP2C-like"/>
    <property type="match status" value="1"/>
</dbReference>
<dbReference type="SMART" id="SM00331">
    <property type="entry name" value="PP2C_SIG"/>
    <property type="match status" value="1"/>
</dbReference>
<evidence type="ECO:0000259" key="3">
    <source>
        <dbReference type="SMART" id="SM00331"/>
    </source>
</evidence>
<evidence type="ECO:0000313" key="5">
    <source>
        <dbReference type="Proteomes" id="UP000245263"/>
    </source>
</evidence>
<feature type="transmembrane region" description="Helical" evidence="2">
    <location>
        <begin position="21"/>
        <end position="40"/>
    </location>
</feature>
<reference evidence="4 5" key="1">
    <citation type="submission" date="2021-08" db="EMBL/GenBank/DDBJ databases">
        <title>Complete genome sequence of Leptospira kobayashii strain E30.</title>
        <authorList>
            <person name="Nakao R."/>
            <person name="Nakamura S."/>
            <person name="Masuzawa T."/>
            <person name="Koizumi N."/>
        </authorList>
    </citation>
    <scope>NUCLEOTIDE SEQUENCE [LARGE SCALE GENOMIC DNA]</scope>
    <source>
        <strain evidence="4 5">E30</strain>
    </source>
</reference>